<dbReference type="Pfam" id="PF02518">
    <property type="entry name" value="HATPase_c"/>
    <property type="match status" value="1"/>
</dbReference>
<keyword evidence="8" id="KW-0067">ATP-binding</keyword>
<evidence type="ECO:0000256" key="9">
    <source>
        <dbReference type="SAM" id="Phobius"/>
    </source>
</evidence>
<dbReference type="PANTHER" id="PTHR44936:SF10">
    <property type="entry name" value="SENSOR PROTEIN RSTB"/>
    <property type="match status" value="1"/>
</dbReference>
<dbReference type="GO" id="GO:0005524">
    <property type="term" value="F:ATP binding"/>
    <property type="evidence" value="ECO:0007669"/>
    <property type="project" value="UniProtKB-KW"/>
</dbReference>
<dbReference type="Gene3D" id="1.10.287.130">
    <property type="match status" value="1"/>
</dbReference>
<sequence>MPNLSLSARLAAIVVTALLAVWIILLSSYYLSNGLRRAAALPTPQQVAAIAAVVRETEVGRRPELLAAFNSAILDLRIEDDLTSSGAGIDVDVMSEDRFAPYRDLLGDRLLAVTLLARNGERSSLPRLFGGQNNPVEFTVALEGTAVLILETRTPFLVASNGLPAGLGAGLFGTLAALVAILMLHRELKPLRRLAAAVDQMDPAAAPVSVPDVRFSAPETRTLVRAFDRLQNRLHSVIAGRFALIGGIQHDVRTFATRLRLRVEQIHDEAERERAVADIGDMIMLLDNALLAGRAGVGSLDEELLELASIVEVEVLEGEIPASSRTLSISPAARKAMLIGDRLALRRIVANLVGNAVKYGRVAHVSLDVEGSSIVLTVDDEGPGIAQENRDSLFEPFVRLDPSRARKTGGAGLGLAVVRNLVEAHAGSIAVSEAPGGGARFVVLFPLFLMEDTDR</sequence>
<dbReference type="PROSITE" id="PS50109">
    <property type="entry name" value="HIS_KIN"/>
    <property type="match status" value="1"/>
</dbReference>
<gene>
    <name evidence="12" type="ORF">HHL25_12315</name>
</gene>
<reference evidence="12 13" key="1">
    <citation type="submission" date="2020-04" db="EMBL/GenBank/DDBJ databases">
        <title>Rhizobium sp. S-51 isolated from soil.</title>
        <authorList>
            <person name="Dahal R.H."/>
        </authorList>
    </citation>
    <scope>NUCLEOTIDE SEQUENCE [LARGE SCALE GENOMIC DNA]</scope>
    <source>
        <strain evidence="12 13">S-51</strain>
    </source>
</reference>
<keyword evidence="4" id="KW-0597">Phosphoprotein</keyword>
<name>A0A7Y0AWZ7_9HYPH</name>
<evidence type="ECO:0000313" key="13">
    <source>
        <dbReference type="Proteomes" id="UP000541470"/>
    </source>
</evidence>
<dbReference type="RefSeq" id="WP_169590846.1">
    <property type="nucleotide sequence ID" value="NZ_JABBGK010000002.1"/>
</dbReference>
<evidence type="ECO:0000256" key="7">
    <source>
        <dbReference type="ARBA" id="ARBA00022777"/>
    </source>
</evidence>
<feature type="domain" description="Histidine kinase" evidence="10">
    <location>
        <begin position="247"/>
        <end position="449"/>
    </location>
</feature>
<feature type="domain" description="HAMP" evidence="11">
    <location>
        <begin position="185"/>
        <end position="239"/>
    </location>
</feature>
<proteinExistence type="predicted"/>
<dbReference type="InterPro" id="IPR050980">
    <property type="entry name" value="2C_sensor_his_kinase"/>
</dbReference>
<keyword evidence="9" id="KW-1133">Transmembrane helix</keyword>
<keyword evidence="5" id="KW-0808">Transferase</keyword>
<evidence type="ECO:0000256" key="5">
    <source>
        <dbReference type="ARBA" id="ARBA00022679"/>
    </source>
</evidence>
<dbReference type="Gene3D" id="3.30.565.10">
    <property type="entry name" value="Histidine kinase-like ATPase, C-terminal domain"/>
    <property type="match status" value="1"/>
</dbReference>
<protein>
    <recommendedName>
        <fullName evidence="3">histidine kinase</fullName>
        <ecNumber evidence="3">2.7.13.3</ecNumber>
    </recommendedName>
</protein>
<dbReference type="EMBL" id="JABBGK010000002">
    <property type="protein sequence ID" value="NML74912.1"/>
    <property type="molecule type" value="Genomic_DNA"/>
</dbReference>
<comment type="subcellular location">
    <subcellularLocation>
        <location evidence="2">Membrane</location>
    </subcellularLocation>
</comment>
<keyword evidence="7 12" id="KW-0418">Kinase</keyword>
<dbReference type="EC" id="2.7.13.3" evidence="3"/>
<evidence type="ECO:0000256" key="3">
    <source>
        <dbReference type="ARBA" id="ARBA00012438"/>
    </source>
</evidence>
<dbReference type="InterPro" id="IPR003660">
    <property type="entry name" value="HAMP_dom"/>
</dbReference>
<dbReference type="GO" id="GO:0005886">
    <property type="term" value="C:plasma membrane"/>
    <property type="evidence" value="ECO:0007669"/>
    <property type="project" value="TreeGrafter"/>
</dbReference>
<dbReference type="InterPro" id="IPR004358">
    <property type="entry name" value="Sig_transdc_His_kin-like_C"/>
</dbReference>
<dbReference type="PRINTS" id="PR00344">
    <property type="entry name" value="BCTRLSENSOR"/>
</dbReference>
<dbReference type="AlphaFoldDB" id="A0A7Y0AWZ7"/>
<keyword evidence="6" id="KW-0547">Nucleotide-binding</keyword>
<dbReference type="SMART" id="SM00304">
    <property type="entry name" value="HAMP"/>
    <property type="match status" value="1"/>
</dbReference>
<feature type="transmembrane region" description="Helical" evidence="9">
    <location>
        <begin position="12"/>
        <end position="31"/>
    </location>
</feature>
<dbReference type="SUPFAM" id="SSF55874">
    <property type="entry name" value="ATPase domain of HSP90 chaperone/DNA topoisomerase II/histidine kinase"/>
    <property type="match status" value="1"/>
</dbReference>
<keyword evidence="13" id="KW-1185">Reference proteome</keyword>
<evidence type="ECO:0000256" key="2">
    <source>
        <dbReference type="ARBA" id="ARBA00004370"/>
    </source>
</evidence>
<comment type="catalytic activity">
    <reaction evidence="1">
        <text>ATP + protein L-histidine = ADP + protein N-phospho-L-histidine.</text>
        <dbReference type="EC" id="2.7.13.3"/>
    </reaction>
</comment>
<feature type="transmembrane region" description="Helical" evidence="9">
    <location>
        <begin position="163"/>
        <end position="184"/>
    </location>
</feature>
<evidence type="ECO:0000256" key="6">
    <source>
        <dbReference type="ARBA" id="ARBA00022741"/>
    </source>
</evidence>
<accession>A0A7Y0AWZ7</accession>
<dbReference type="PROSITE" id="PS50885">
    <property type="entry name" value="HAMP"/>
    <property type="match status" value="1"/>
</dbReference>
<keyword evidence="9" id="KW-0812">Transmembrane</keyword>
<dbReference type="Proteomes" id="UP000541470">
    <property type="component" value="Unassembled WGS sequence"/>
</dbReference>
<evidence type="ECO:0000256" key="1">
    <source>
        <dbReference type="ARBA" id="ARBA00000085"/>
    </source>
</evidence>
<dbReference type="PANTHER" id="PTHR44936">
    <property type="entry name" value="SENSOR PROTEIN CREC"/>
    <property type="match status" value="1"/>
</dbReference>
<evidence type="ECO:0000313" key="12">
    <source>
        <dbReference type="EMBL" id="NML74912.1"/>
    </source>
</evidence>
<dbReference type="GO" id="GO:0000155">
    <property type="term" value="F:phosphorelay sensor kinase activity"/>
    <property type="evidence" value="ECO:0007669"/>
    <property type="project" value="TreeGrafter"/>
</dbReference>
<evidence type="ECO:0000259" key="11">
    <source>
        <dbReference type="PROSITE" id="PS50885"/>
    </source>
</evidence>
<organism evidence="12 13">
    <name type="scientific">Rhizobium terricola</name>
    <dbReference type="NCBI Taxonomy" id="2728849"/>
    <lineage>
        <taxon>Bacteria</taxon>
        <taxon>Pseudomonadati</taxon>
        <taxon>Pseudomonadota</taxon>
        <taxon>Alphaproteobacteria</taxon>
        <taxon>Hyphomicrobiales</taxon>
        <taxon>Rhizobiaceae</taxon>
        <taxon>Rhizobium/Agrobacterium group</taxon>
        <taxon>Rhizobium</taxon>
    </lineage>
</organism>
<dbReference type="InterPro" id="IPR036890">
    <property type="entry name" value="HATPase_C_sf"/>
</dbReference>
<evidence type="ECO:0000259" key="10">
    <source>
        <dbReference type="PROSITE" id="PS50109"/>
    </source>
</evidence>
<dbReference type="InterPro" id="IPR003594">
    <property type="entry name" value="HATPase_dom"/>
</dbReference>
<keyword evidence="9" id="KW-0472">Membrane</keyword>
<dbReference type="InterPro" id="IPR005467">
    <property type="entry name" value="His_kinase_dom"/>
</dbReference>
<dbReference type="SMART" id="SM00387">
    <property type="entry name" value="HATPase_c"/>
    <property type="match status" value="1"/>
</dbReference>
<evidence type="ECO:0000256" key="4">
    <source>
        <dbReference type="ARBA" id="ARBA00022553"/>
    </source>
</evidence>
<evidence type="ECO:0000256" key="8">
    <source>
        <dbReference type="ARBA" id="ARBA00022840"/>
    </source>
</evidence>
<comment type="caution">
    <text evidence="12">The sequence shown here is derived from an EMBL/GenBank/DDBJ whole genome shotgun (WGS) entry which is preliminary data.</text>
</comment>